<evidence type="ECO:0000313" key="3">
    <source>
        <dbReference type="Proteomes" id="UP000018001"/>
    </source>
</evidence>
<dbReference type="OrthoDB" id="92161at2759"/>
<evidence type="ECO:0000259" key="1">
    <source>
        <dbReference type="Pfam" id="PF00117"/>
    </source>
</evidence>
<dbReference type="EMBL" id="BAUL01000234">
    <property type="protein sequence ID" value="GAD98192.1"/>
    <property type="molecule type" value="Genomic_DNA"/>
</dbReference>
<organism evidence="2 3">
    <name type="scientific">Byssochlamys spectabilis (strain No. 5 / NBRC 109023)</name>
    <name type="common">Paecilomyces variotii</name>
    <dbReference type="NCBI Taxonomy" id="1356009"/>
    <lineage>
        <taxon>Eukaryota</taxon>
        <taxon>Fungi</taxon>
        <taxon>Dikarya</taxon>
        <taxon>Ascomycota</taxon>
        <taxon>Pezizomycotina</taxon>
        <taxon>Eurotiomycetes</taxon>
        <taxon>Eurotiomycetidae</taxon>
        <taxon>Eurotiales</taxon>
        <taxon>Thermoascaceae</taxon>
        <taxon>Paecilomyces</taxon>
    </lineage>
</organism>
<dbReference type="GO" id="GO:0005829">
    <property type="term" value="C:cytosol"/>
    <property type="evidence" value="ECO:0007669"/>
    <property type="project" value="TreeGrafter"/>
</dbReference>
<dbReference type="PANTHER" id="PTHR42695:SF5">
    <property type="entry name" value="GLUTAMINE AMIDOTRANSFERASE YLR126C-RELATED"/>
    <property type="match status" value="1"/>
</dbReference>
<dbReference type="FunCoup" id="V5GB95">
    <property type="interactions" value="109"/>
</dbReference>
<dbReference type="InterPro" id="IPR044992">
    <property type="entry name" value="ChyE-like"/>
</dbReference>
<dbReference type="SUPFAM" id="SSF52317">
    <property type="entry name" value="Class I glutamine amidotransferase-like"/>
    <property type="match status" value="1"/>
</dbReference>
<dbReference type="Proteomes" id="UP000018001">
    <property type="component" value="Unassembled WGS sequence"/>
</dbReference>
<dbReference type="InParanoid" id="V5GB95"/>
<name>V5GB95_BYSSN</name>
<proteinExistence type="predicted"/>
<dbReference type="InterPro" id="IPR029062">
    <property type="entry name" value="Class_I_gatase-like"/>
</dbReference>
<dbReference type="CDD" id="cd01741">
    <property type="entry name" value="GATase1_1"/>
    <property type="match status" value="1"/>
</dbReference>
<dbReference type="PROSITE" id="PS51273">
    <property type="entry name" value="GATASE_TYPE_1"/>
    <property type="match status" value="1"/>
</dbReference>
<sequence>MKAVGDSPSPTKATVVLIVQNNQRQARVKVGFPGCTAHLDYPAIEMRRPLRIAILENDTPLERTKEKYGGYGGVFESLLKASAKELGQPEKLDPETGLEITKWDIVHRDDLYPNLDDIDAILMTGSRHNSFDNIPWINKLVEFIQKVLAQDRVRIIGVCFGHQILGRALGAKVGRSDEGWEVSVCEMDLTEKGKELFGRDKLRLQQMHRDIVFSYPPNVTPLGSSPRCAVQGMYSPGRFISVQGHPEFTKEIISDIIEARSKAGIFSDDESKDAMARAGNQNDGIAVGVAFLKFLLEE</sequence>
<dbReference type="Gene3D" id="3.40.50.880">
    <property type="match status" value="1"/>
</dbReference>
<dbReference type="HOGENOM" id="CLU_054974_0_2_1"/>
<dbReference type="AlphaFoldDB" id="V5GB95"/>
<dbReference type="InterPro" id="IPR017926">
    <property type="entry name" value="GATASE"/>
</dbReference>
<dbReference type="Pfam" id="PF00117">
    <property type="entry name" value="GATase"/>
    <property type="match status" value="1"/>
</dbReference>
<dbReference type="PANTHER" id="PTHR42695">
    <property type="entry name" value="GLUTAMINE AMIDOTRANSFERASE YLR126C-RELATED"/>
    <property type="match status" value="1"/>
</dbReference>
<feature type="domain" description="Glutamine amidotransferase" evidence="1">
    <location>
        <begin position="112"/>
        <end position="250"/>
    </location>
</feature>
<gene>
    <name evidence="2" type="ORF">PVAR5_6883</name>
</gene>
<dbReference type="GO" id="GO:0005634">
    <property type="term" value="C:nucleus"/>
    <property type="evidence" value="ECO:0007669"/>
    <property type="project" value="TreeGrafter"/>
</dbReference>
<reference evidence="3" key="1">
    <citation type="journal article" date="2014" name="Genome Announc.">
        <title>Draft genome sequence of the formaldehyde-resistant fungus Byssochlamys spectabilis No. 5 (anamorph Paecilomyces variotii No. 5) (NBRC109023).</title>
        <authorList>
            <person name="Oka T."/>
            <person name="Ekino K."/>
            <person name="Fukuda K."/>
            <person name="Nomura Y."/>
        </authorList>
    </citation>
    <scope>NUCLEOTIDE SEQUENCE [LARGE SCALE GENOMIC DNA]</scope>
    <source>
        <strain evidence="3">No. 5 / NBRC 109023</strain>
    </source>
</reference>
<comment type="caution">
    <text evidence="2">The sequence shown here is derived from an EMBL/GenBank/DDBJ whole genome shotgun (WGS) entry which is preliminary data.</text>
</comment>
<evidence type="ECO:0000313" key="2">
    <source>
        <dbReference type="EMBL" id="GAD98192.1"/>
    </source>
</evidence>
<keyword evidence="3" id="KW-1185">Reference proteome</keyword>
<dbReference type="eggNOG" id="KOG3179">
    <property type="taxonomic scope" value="Eukaryota"/>
</dbReference>
<protein>
    <recommendedName>
        <fullName evidence="1">Glutamine amidotransferase domain-containing protein</fullName>
    </recommendedName>
</protein>
<accession>V5GB95</accession>